<organism evidence="1 2">
    <name type="scientific">Pseudoteredinibacter isoporae</name>
    <dbReference type="NCBI Taxonomy" id="570281"/>
    <lineage>
        <taxon>Bacteria</taxon>
        <taxon>Pseudomonadati</taxon>
        <taxon>Pseudomonadota</taxon>
        <taxon>Gammaproteobacteria</taxon>
        <taxon>Cellvibrionales</taxon>
        <taxon>Cellvibrionaceae</taxon>
        <taxon>Pseudoteredinibacter</taxon>
    </lineage>
</organism>
<accession>A0A7X0JQQ5</accession>
<keyword evidence="2" id="KW-1185">Reference proteome</keyword>
<evidence type="ECO:0000313" key="1">
    <source>
        <dbReference type="EMBL" id="MBB6520539.1"/>
    </source>
</evidence>
<dbReference type="EMBL" id="JACHHT010000001">
    <property type="protein sequence ID" value="MBB6520539.1"/>
    <property type="molecule type" value="Genomic_DNA"/>
</dbReference>
<name>A0A7X0JQQ5_9GAMM</name>
<gene>
    <name evidence="1" type="ORF">HNR48_000817</name>
</gene>
<dbReference type="AlphaFoldDB" id="A0A7X0JQQ5"/>
<sequence length="234" mass="27205">MNAANHYKIGTQNFDYSPQYNFIARKDKGFAWAVLEAFAKQENINFEYVPLPLRRLQDELKRGSIDFIYPDNVRWLQGEDSHPSNKIFSRALTMATYGTMVHQRREGEGAEKFRSVAFPKGFTPTKWRILLQQKPLQLVETSTPELALKMVLRNRVDGADIEYNVTQFILNKLGQPGKLVMDDTLPITVVGFRVSTIRHKEMINKLNTFLIENQALIERLKKRYKIRSDDAEHE</sequence>
<evidence type="ECO:0008006" key="3">
    <source>
        <dbReference type="Google" id="ProtNLM"/>
    </source>
</evidence>
<evidence type="ECO:0000313" key="2">
    <source>
        <dbReference type="Proteomes" id="UP000528457"/>
    </source>
</evidence>
<dbReference type="InParanoid" id="A0A7X0JQQ5"/>
<comment type="caution">
    <text evidence="1">The sequence shown here is derived from an EMBL/GenBank/DDBJ whole genome shotgun (WGS) entry which is preliminary data.</text>
</comment>
<protein>
    <recommendedName>
        <fullName evidence="3">Solute-binding protein family 3/N-terminal domain-containing protein</fullName>
    </recommendedName>
</protein>
<dbReference type="SUPFAM" id="SSF53850">
    <property type="entry name" value="Periplasmic binding protein-like II"/>
    <property type="match status" value="1"/>
</dbReference>
<proteinExistence type="predicted"/>
<dbReference type="RefSeq" id="WP_166850928.1">
    <property type="nucleotide sequence ID" value="NZ_JAAONY010000001.1"/>
</dbReference>
<dbReference type="Proteomes" id="UP000528457">
    <property type="component" value="Unassembled WGS sequence"/>
</dbReference>
<reference evidence="1 2" key="1">
    <citation type="submission" date="2020-08" db="EMBL/GenBank/DDBJ databases">
        <title>Genomic Encyclopedia of Type Strains, Phase IV (KMG-IV): sequencing the most valuable type-strain genomes for metagenomic binning, comparative biology and taxonomic classification.</title>
        <authorList>
            <person name="Goeker M."/>
        </authorList>
    </citation>
    <scope>NUCLEOTIDE SEQUENCE [LARGE SCALE GENOMIC DNA]</scope>
    <source>
        <strain evidence="1 2">DSM 22368</strain>
    </source>
</reference>
<dbReference type="Gene3D" id="3.40.190.10">
    <property type="entry name" value="Periplasmic binding protein-like II"/>
    <property type="match status" value="2"/>
</dbReference>